<evidence type="ECO:0000313" key="2">
    <source>
        <dbReference type="Proteomes" id="UP000076502"/>
    </source>
</evidence>
<proteinExistence type="predicted"/>
<sequence length="373" mass="40242">MDDEQQLFLIEFLVDRIKIPVIRAMQEELLPACTCVSFQILSLPAIDICQEALTDGCGCNDGDTQIFKKGKSCLFALPSIVLQKPLTTFPIKLTVYKKLPPGVLPDVMAIGSYEIEAKALMNAVLSQQVFKIPNPCQTIKDTFKISTATGQCVGTVTVYVRASGFGRKIITQFQIPHNRKPYLFKGVDDSPVFQCKKIPSTCYTPAPVKCTCTKKCLDGSGEFTGRTCCPTPSPPCPPSPPKIVQPDWGPRPCCPSRQASPGAPNSTCPPRSQRNDQQAASFGNCPPCCTPQHGQLVKLGGQPGLSRQQSVADGKCLPCSLPKPQNDGCAPCCGAPLPPSKGFQSYTDPSNKEASTKKCGCPVKDYSCNCRQK</sequence>
<evidence type="ECO:0000313" key="1">
    <source>
        <dbReference type="EMBL" id="KZC08360.1"/>
    </source>
</evidence>
<keyword evidence="2" id="KW-1185">Reference proteome</keyword>
<dbReference type="Pfam" id="PF14924">
    <property type="entry name" value="MAP10_N"/>
    <property type="match status" value="1"/>
</dbReference>
<dbReference type="STRING" id="178035.A0A154PAZ3"/>
<name>A0A154PAZ3_DUFNO</name>
<dbReference type="EMBL" id="KQ434846">
    <property type="protein sequence ID" value="KZC08360.1"/>
    <property type="molecule type" value="Genomic_DNA"/>
</dbReference>
<dbReference type="AlphaFoldDB" id="A0A154PAZ3"/>
<reference evidence="1 2" key="1">
    <citation type="submission" date="2015-07" db="EMBL/GenBank/DDBJ databases">
        <title>The genome of Dufourea novaeangliae.</title>
        <authorList>
            <person name="Pan H."/>
            <person name="Kapheim K."/>
        </authorList>
    </citation>
    <scope>NUCLEOTIDE SEQUENCE [LARGE SCALE GENOMIC DNA]</scope>
    <source>
        <strain evidence="1">0120121106</strain>
        <tissue evidence="1">Whole body</tissue>
    </source>
</reference>
<gene>
    <name evidence="1" type="ORF">WN55_09264</name>
</gene>
<organism evidence="1 2">
    <name type="scientific">Dufourea novaeangliae</name>
    <name type="common">Sweat bee</name>
    <dbReference type="NCBI Taxonomy" id="178035"/>
    <lineage>
        <taxon>Eukaryota</taxon>
        <taxon>Metazoa</taxon>
        <taxon>Ecdysozoa</taxon>
        <taxon>Arthropoda</taxon>
        <taxon>Hexapoda</taxon>
        <taxon>Insecta</taxon>
        <taxon>Pterygota</taxon>
        <taxon>Neoptera</taxon>
        <taxon>Endopterygota</taxon>
        <taxon>Hymenoptera</taxon>
        <taxon>Apocrita</taxon>
        <taxon>Aculeata</taxon>
        <taxon>Apoidea</taxon>
        <taxon>Anthophila</taxon>
        <taxon>Halictidae</taxon>
        <taxon>Rophitinae</taxon>
        <taxon>Dufourea</taxon>
    </lineage>
</organism>
<accession>A0A154PAZ3</accession>
<dbReference type="Proteomes" id="UP000076502">
    <property type="component" value="Unassembled WGS sequence"/>
</dbReference>
<protein>
    <submittedName>
        <fullName evidence="1">Uncharacterized protein</fullName>
    </submittedName>
</protein>